<keyword evidence="2" id="KW-1185">Reference proteome</keyword>
<protein>
    <submittedName>
        <fullName evidence="1">Uncharacterized protein</fullName>
    </submittedName>
</protein>
<reference evidence="1 2" key="1">
    <citation type="journal article" date="2017" name="Curr. Biol.">
        <title>Genome architecture and evolution of a unichromosomal asexual nematode.</title>
        <authorList>
            <person name="Fradin H."/>
            <person name="Zegar C."/>
            <person name="Gutwein M."/>
            <person name="Lucas J."/>
            <person name="Kovtun M."/>
            <person name="Corcoran D."/>
            <person name="Baugh L.R."/>
            <person name="Kiontke K."/>
            <person name="Gunsalus K."/>
            <person name="Fitch D.H."/>
            <person name="Piano F."/>
        </authorList>
    </citation>
    <scope>NUCLEOTIDE SEQUENCE [LARGE SCALE GENOMIC DNA]</scope>
    <source>
        <strain evidence="1">PF1309</strain>
    </source>
</reference>
<dbReference type="AlphaFoldDB" id="A0A2A2JYP3"/>
<sequence length="79" mass="8319">MGIVGAMDVDAEATLRRFDFDLVGAGIAVRVLALGGEVIALQQVEDRDPPLLLDIGRAPADAVLVQGDVDDPRVGHTVR</sequence>
<dbReference type="EMBL" id="LIAE01010042">
    <property type="protein sequence ID" value="PAV66732.1"/>
    <property type="molecule type" value="Genomic_DNA"/>
</dbReference>
<comment type="caution">
    <text evidence="1">The sequence shown here is derived from an EMBL/GenBank/DDBJ whole genome shotgun (WGS) entry which is preliminary data.</text>
</comment>
<name>A0A2A2JYP3_9BILA</name>
<dbReference type="Proteomes" id="UP000218231">
    <property type="component" value="Unassembled WGS sequence"/>
</dbReference>
<organism evidence="1 2">
    <name type="scientific">Diploscapter pachys</name>
    <dbReference type="NCBI Taxonomy" id="2018661"/>
    <lineage>
        <taxon>Eukaryota</taxon>
        <taxon>Metazoa</taxon>
        <taxon>Ecdysozoa</taxon>
        <taxon>Nematoda</taxon>
        <taxon>Chromadorea</taxon>
        <taxon>Rhabditida</taxon>
        <taxon>Rhabditina</taxon>
        <taxon>Rhabditomorpha</taxon>
        <taxon>Rhabditoidea</taxon>
        <taxon>Rhabditidae</taxon>
        <taxon>Diploscapter</taxon>
    </lineage>
</organism>
<evidence type="ECO:0000313" key="1">
    <source>
        <dbReference type="EMBL" id="PAV66732.1"/>
    </source>
</evidence>
<accession>A0A2A2JYP3</accession>
<gene>
    <name evidence="1" type="ORF">WR25_03667</name>
</gene>
<evidence type="ECO:0000313" key="2">
    <source>
        <dbReference type="Proteomes" id="UP000218231"/>
    </source>
</evidence>
<proteinExistence type="predicted"/>